<feature type="non-terminal residue" evidence="1">
    <location>
        <position position="1"/>
    </location>
</feature>
<dbReference type="AlphaFoldDB" id="A0A564Z1Z7"/>
<accession>A0A564Z1Z7</accession>
<dbReference type="Proteomes" id="UP000321570">
    <property type="component" value="Unassembled WGS sequence"/>
</dbReference>
<reference evidence="1 2" key="1">
    <citation type="submission" date="2019-07" db="EMBL/GenBank/DDBJ databases">
        <authorList>
            <person name="Jastrzebski P J."/>
            <person name="Paukszto L."/>
            <person name="Jastrzebski P J."/>
        </authorList>
    </citation>
    <scope>NUCLEOTIDE SEQUENCE [LARGE SCALE GENOMIC DNA]</scope>
    <source>
        <strain evidence="1 2">WMS-il1</strain>
    </source>
</reference>
<protein>
    <submittedName>
        <fullName evidence="1">Uncharacterized protein</fullName>
    </submittedName>
</protein>
<dbReference type="EMBL" id="CABIJS010000555">
    <property type="protein sequence ID" value="VUZ53309.1"/>
    <property type="molecule type" value="Genomic_DNA"/>
</dbReference>
<gene>
    <name evidence="1" type="ORF">WMSIL1_LOCUS11552</name>
</gene>
<sequence>DCSYPPSKRDNSASISTCSNVEIKTTLSSNNDLRNRITRGSSPLETDPLCPKKCEVESASFGFSSHLSYAEKLLLEKSRRNELFSYRQMEKKADCNSSIGQEENKEDEGILVEQDIDMLHRLS</sequence>
<evidence type="ECO:0000313" key="1">
    <source>
        <dbReference type="EMBL" id="VUZ53309.1"/>
    </source>
</evidence>
<keyword evidence="2" id="KW-1185">Reference proteome</keyword>
<name>A0A564Z1Z7_HYMDI</name>
<proteinExistence type="predicted"/>
<evidence type="ECO:0000313" key="2">
    <source>
        <dbReference type="Proteomes" id="UP000321570"/>
    </source>
</evidence>
<organism evidence="1 2">
    <name type="scientific">Hymenolepis diminuta</name>
    <name type="common">Rat tapeworm</name>
    <dbReference type="NCBI Taxonomy" id="6216"/>
    <lineage>
        <taxon>Eukaryota</taxon>
        <taxon>Metazoa</taxon>
        <taxon>Spiralia</taxon>
        <taxon>Lophotrochozoa</taxon>
        <taxon>Platyhelminthes</taxon>
        <taxon>Cestoda</taxon>
        <taxon>Eucestoda</taxon>
        <taxon>Cyclophyllidea</taxon>
        <taxon>Hymenolepididae</taxon>
        <taxon>Hymenolepis</taxon>
    </lineage>
</organism>
<feature type="non-terminal residue" evidence="1">
    <location>
        <position position="123"/>
    </location>
</feature>